<evidence type="ECO:0000256" key="1">
    <source>
        <dbReference type="SAM" id="MobiDB-lite"/>
    </source>
</evidence>
<comment type="caution">
    <text evidence="2">The sequence shown here is derived from an EMBL/GenBank/DDBJ whole genome shotgun (WGS) entry which is preliminary data.</text>
</comment>
<gene>
    <name evidence="2" type="ORF">DM819_02175</name>
</gene>
<protein>
    <submittedName>
        <fullName evidence="2">Uncharacterized protein</fullName>
    </submittedName>
</protein>
<organism evidence="2 3">
    <name type="scientific">Pseudomonas hunanensis</name>
    <dbReference type="NCBI Taxonomy" id="1247546"/>
    <lineage>
        <taxon>Bacteria</taxon>
        <taxon>Pseudomonadati</taxon>
        <taxon>Pseudomonadota</taxon>
        <taxon>Gammaproteobacteria</taxon>
        <taxon>Pseudomonadales</taxon>
        <taxon>Pseudomonadaceae</taxon>
        <taxon>Pseudomonas</taxon>
    </lineage>
</organism>
<reference evidence="2 3" key="1">
    <citation type="submission" date="2018-06" db="EMBL/GenBank/DDBJ databases">
        <title>Bacteria isolated from soil of Wuhan.</title>
        <authorList>
            <person name="Xiang W."/>
            <person name="Huang C."/>
        </authorList>
    </citation>
    <scope>NUCLEOTIDE SEQUENCE [LARGE SCALE GENOMIC DNA]</scope>
    <source>
        <strain evidence="3">xwS4</strain>
    </source>
</reference>
<accession>A0ABD6MVY2</accession>
<dbReference type="EMBL" id="QJRE01000086">
    <property type="protein sequence ID" value="NWL44698.1"/>
    <property type="molecule type" value="Genomic_DNA"/>
</dbReference>
<sequence>MRRRRGTLQHELWHQDCATKRLNLHDKHDWGCTAALRGRARSHNCSASEGNAVPVGAGKPAKGRSAAPAFMQATADQKMLIGYSTNTRTSLPSSL</sequence>
<feature type="region of interest" description="Disordered" evidence="1">
    <location>
        <begin position="44"/>
        <end position="64"/>
    </location>
</feature>
<dbReference type="AlphaFoldDB" id="A0ABD6MVY2"/>
<evidence type="ECO:0000313" key="2">
    <source>
        <dbReference type="EMBL" id="NWL44698.1"/>
    </source>
</evidence>
<dbReference type="Proteomes" id="UP000704738">
    <property type="component" value="Unassembled WGS sequence"/>
</dbReference>
<name>A0ABD6MVY2_9PSED</name>
<evidence type="ECO:0000313" key="3">
    <source>
        <dbReference type="Proteomes" id="UP000704738"/>
    </source>
</evidence>
<proteinExistence type="predicted"/>